<accession>E0SHT0</accession>
<dbReference type="Proteomes" id="UP000006859">
    <property type="component" value="Chromosome"/>
</dbReference>
<dbReference type="STRING" id="198628.Dda3937_04630"/>
<dbReference type="HOGENOM" id="CLU_2616309_0_0_6"/>
<dbReference type="EMBL" id="CP002038">
    <property type="protein sequence ID" value="ADM99023.1"/>
    <property type="molecule type" value="Genomic_DNA"/>
</dbReference>
<gene>
    <name evidence="1" type="ordered locus">Dda3937_04630</name>
</gene>
<proteinExistence type="predicted"/>
<dbReference type="KEGG" id="ddd:Dda3937_04630"/>
<sequence length="78" mass="8727">MTHLLPYGYRGAYSMLLKLFDQSINLPDAWMSSPIDNPCCVGVGGTLWFSSTRRLTVICIRLLMCQLNVNNVSVNDMA</sequence>
<name>E0SHT0_DICD3</name>
<organism evidence="1 2">
    <name type="scientific">Dickeya dadantii (strain 3937)</name>
    <name type="common">Erwinia chrysanthemi (strain 3937)</name>
    <dbReference type="NCBI Taxonomy" id="198628"/>
    <lineage>
        <taxon>Bacteria</taxon>
        <taxon>Pseudomonadati</taxon>
        <taxon>Pseudomonadota</taxon>
        <taxon>Gammaproteobacteria</taxon>
        <taxon>Enterobacterales</taxon>
        <taxon>Pectobacteriaceae</taxon>
        <taxon>Dickeya</taxon>
    </lineage>
</organism>
<evidence type="ECO:0000313" key="2">
    <source>
        <dbReference type="Proteomes" id="UP000006859"/>
    </source>
</evidence>
<protein>
    <submittedName>
        <fullName evidence="1">Uncharacterized protein</fullName>
    </submittedName>
</protein>
<keyword evidence="2" id="KW-1185">Reference proteome</keyword>
<dbReference type="AlphaFoldDB" id="E0SHT0"/>
<evidence type="ECO:0000313" key="1">
    <source>
        <dbReference type="EMBL" id="ADM99023.1"/>
    </source>
</evidence>
<reference evidence="1 2" key="1">
    <citation type="journal article" date="2011" name="J. Bacteriol.">
        <title>Genome sequence of the plant-pathogenic bacterium Dickeya dadantii 3937.</title>
        <authorList>
            <person name="Glasner J.D."/>
            <person name="Yang C.H."/>
            <person name="Reverchon S."/>
            <person name="Hugouvieux-Cotte-Pattat N."/>
            <person name="Condemine G."/>
            <person name="Bohin J.P."/>
            <person name="Van Gijsegem F."/>
            <person name="Yang S."/>
            <person name="Franza T."/>
            <person name="Expert D."/>
            <person name="Plunkett G. III"/>
            <person name="San Francisco M.J."/>
            <person name="Charkowski A.O."/>
            <person name="Py B."/>
            <person name="Bell K."/>
            <person name="Rauscher L."/>
            <person name="Rodriguez-Palenzuela P."/>
            <person name="Toussaint A."/>
            <person name="Holeva M.C."/>
            <person name="He S.Y."/>
            <person name="Douet V."/>
            <person name="Boccara M."/>
            <person name="Blanco C."/>
            <person name="Toth I."/>
            <person name="Anderson B.D."/>
            <person name="Biehl B.S."/>
            <person name="Mau B."/>
            <person name="Flynn S.M."/>
            <person name="Barras F."/>
            <person name="Lindeberg M."/>
            <person name="Birch P.R."/>
            <person name="Tsuyumu S."/>
            <person name="Shi X."/>
            <person name="Hibbing M."/>
            <person name="Yap M.N."/>
            <person name="Carpentier M."/>
            <person name="Dassa E."/>
            <person name="Umehara M."/>
            <person name="Kim J.F."/>
            <person name="Rusch M."/>
            <person name="Soni P."/>
            <person name="Mayhew G.F."/>
            <person name="Fouts D.E."/>
            <person name="Gill S.R."/>
            <person name="Blattner F.R."/>
            <person name="Keen N.T."/>
            <person name="Perna N.T."/>
        </authorList>
    </citation>
    <scope>NUCLEOTIDE SEQUENCE [LARGE SCALE GENOMIC DNA]</scope>
    <source>
        <strain evidence="1 2">3937</strain>
    </source>
</reference>